<organism evidence="1">
    <name type="scientific">Schistocephalus solidus</name>
    <name type="common">Tapeworm</name>
    <dbReference type="NCBI Taxonomy" id="70667"/>
    <lineage>
        <taxon>Eukaryota</taxon>
        <taxon>Metazoa</taxon>
        <taxon>Spiralia</taxon>
        <taxon>Lophotrochozoa</taxon>
        <taxon>Platyhelminthes</taxon>
        <taxon>Cestoda</taxon>
        <taxon>Eucestoda</taxon>
        <taxon>Diphyllobothriidea</taxon>
        <taxon>Diphyllobothriidae</taxon>
        <taxon>Schistocephalus</taxon>
    </lineage>
</organism>
<accession>A0A0X3P0B6</accession>
<name>A0A0X3P0B6_SCHSO</name>
<evidence type="ECO:0000313" key="1">
    <source>
        <dbReference type="EMBL" id="JAP45349.1"/>
    </source>
</evidence>
<protein>
    <submittedName>
        <fullName evidence="1">Protein TSSC1</fullName>
    </submittedName>
</protein>
<sequence>MVFSLQEAAQSLVLQPQARFLIGLYGTADVADSEKPETSENFDVVNEEDNEGVDDVDSCRGAAFDEIEKARFLVGCQSVRPNGSRVHLVTLEEHNSPQGAVLTSQSFIHAGGEVLALAAFPAAPRIFASIYSSISPSRTECITGARIWRVPSASADNPGANLDRTEAGHLECLCDLPLSDYSVVRRLTASPSETSADLACILGPPKPGCLCLVATKMLLLTIFRF</sequence>
<proteinExistence type="predicted"/>
<reference evidence="1" key="1">
    <citation type="submission" date="2016-01" db="EMBL/GenBank/DDBJ databases">
        <title>Reference transcriptome for the parasite Schistocephalus solidus: insights into the molecular evolution of parasitism.</title>
        <authorList>
            <person name="Hebert F.O."/>
            <person name="Grambauer S."/>
            <person name="Barber I."/>
            <person name="Landry C.R."/>
            <person name="Aubin-Horth N."/>
        </authorList>
    </citation>
    <scope>NUCLEOTIDE SEQUENCE</scope>
</reference>
<gene>
    <name evidence="1" type="primary">TSSC1</name>
    <name evidence="1" type="ORF">TR114593</name>
</gene>
<dbReference type="AlphaFoldDB" id="A0A0X3P0B6"/>
<dbReference type="EMBL" id="GEEE01017876">
    <property type="protein sequence ID" value="JAP45349.1"/>
    <property type="molecule type" value="Transcribed_RNA"/>
</dbReference>